<dbReference type="Pfam" id="PF00226">
    <property type="entry name" value="DnaJ"/>
    <property type="match status" value="1"/>
</dbReference>
<evidence type="ECO:0000256" key="1">
    <source>
        <dbReference type="SAM" id="MobiDB-lite"/>
    </source>
</evidence>
<dbReference type="SMART" id="SM00271">
    <property type="entry name" value="DnaJ"/>
    <property type="match status" value="1"/>
</dbReference>
<keyword evidence="4" id="KW-1185">Reference proteome</keyword>
<dbReference type="PRINTS" id="PR00625">
    <property type="entry name" value="JDOMAIN"/>
</dbReference>
<name>A0A6A5KIT6_9PLEO</name>
<dbReference type="GO" id="GO:0051082">
    <property type="term" value="F:unfolded protein binding"/>
    <property type="evidence" value="ECO:0007669"/>
    <property type="project" value="TreeGrafter"/>
</dbReference>
<dbReference type="InterPro" id="IPR001623">
    <property type="entry name" value="DnaJ_domain"/>
</dbReference>
<feature type="region of interest" description="Disordered" evidence="1">
    <location>
        <begin position="1"/>
        <end position="40"/>
    </location>
</feature>
<accession>A0A6A5KIT6</accession>
<dbReference type="OrthoDB" id="10250354at2759"/>
<dbReference type="Proteomes" id="UP000800040">
    <property type="component" value="Unassembled WGS sequence"/>
</dbReference>
<dbReference type="EMBL" id="ML975282">
    <property type="protein sequence ID" value="KAF1835769.1"/>
    <property type="molecule type" value="Genomic_DNA"/>
</dbReference>
<dbReference type="CDD" id="cd06257">
    <property type="entry name" value="DnaJ"/>
    <property type="match status" value="1"/>
</dbReference>
<dbReference type="InterPro" id="IPR018253">
    <property type="entry name" value="DnaJ_domain_CS"/>
</dbReference>
<dbReference type="PROSITE" id="PS50076">
    <property type="entry name" value="DNAJ_2"/>
    <property type="match status" value="1"/>
</dbReference>
<dbReference type="GO" id="GO:0005737">
    <property type="term" value="C:cytoplasm"/>
    <property type="evidence" value="ECO:0007669"/>
    <property type="project" value="TreeGrafter"/>
</dbReference>
<dbReference type="PROSITE" id="PS00636">
    <property type="entry name" value="DNAJ_1"/>
    <property type="match status" value="1"/>
</dbReference>
<sequence length="252" mass="28341">MPSFPPEQMCKISFSPLRSPRRRADHERNNSETIQRPRPISTIGHSTMAQHSKRASIYVSDASIILAQRTPIVSPTSPSDSLLSPSSDSPDTIDHYTILEITPQASTEDIRAAYRRLRVVYFSSDAKKYRALQAAFDVLMDPEARQVYDANYQARAAAPCALSSIGEIIEQAKHGRKDSAHGDDHVIPEEEEEVEPLRTGDPNWGLKRHRRTHEPLLGSEPYQSWVPLPTWFLPKGRQPTYVGHLARNAVPN</sequence>
<evidence type="ECO:0000313" key="3">
    <source>
        <dbReference type="EMBL" id="KAF1835769.1"/>
    </source>
</evidence>
<dbReference type="GO" id="GO:0042026">
    <property type="term" value="P:protein refolding"/>
    <property type="evidence" value="ECO:0007669"/>
    <property type="project" value="TreeGrafter"/>
</dbReference>
<proteinExistence type="predicted"/>
<feature type="domain" description="J" evidence="2">
    <location>
        <begin position="94"/>
        <end position="152"/>
    </location>
</feature>
<dbReference type="AlphaFoldDB" id="A0A6A5KIT6"/>
<protein>
    <recommendedName>
        <fullName evidence="2">J domain-containing protein</fullName>
    </recommendedName>
</protein>
<gene>
    <name evidence="3" type="ORF">BDW02DRAFT_495109</name>
</gene>
<dbReference type="SUPFAM" id="SSF46565">
    <property type="entry name" value="Chaperone J-domain"/>
    <property type="match status" value="1"/>
</dbReference>
<dbReference type="PANTHER" id="PTHR43096:SF10">
    <property type="entry name" value="CHAPERONE PROTEIN DNAJ A6, CHLOROPLASTIC"/>
    <property type="match status" value="1"/>
</dbReference>
<dbReference type="InterPro" id="IPR036869">
    <property type="entry name" value="J_dom_sf"/>
</dbReference>
<evidence type="ECO:0000259" key="2">
    <source>
        <dbReference type="PROSITE" id="PS50076"/>
    </source>
</evidence>
<organism evidence="3 4">
    <name type="scientific">Decorospora gaudefroyi</name>
    <dbReference type="NCBI Taxonomy" id="184978"/>
    <lineage>
        <taxon>Eukaryota</taxon>
        <taxon>Fungi</taxon>
        <taxon>Dikarya</taxon>
        <taxon>Ascomycota</taxon>
        <taxon>Pezizomycotina</taxon>
        <taxon>Dothideomycetes</taxon>
        <taxon>Pleosporomycetidae</taxon>
        <taxon>Pleosporales</taxon>
        <taxon>Pleosporineae</taxon>
        <taxon>Pleosporaceae</taxon>
        <taxon>Decorospora</taxon>
    </lineage>
</organism>
<evidence type="ECO:0000313" key="4">
    <source>
        <dbReference type="Proteomes" id="UP000800040"/>
    </source>
</evidence>
<dbReference type="PANTHER" id="PTHR43096">
    <property type="entry name" value="DNAJ HOMOLOG 1, MITOCHONDRIAL-RELATED"/>
    <property type="match status" value="1"/>
</dbReference>
<reference evidence="3" key="1">
    <citation type="submission" date="2020-01" db="EMBL/GenBank/DDBJ databases">
        <authorList>
            <consortium name="DOE Joint Genome Institute"/>
            <person name="Haridas S."/>
            <person name="Albert R."/>
            <person name="Binder M."/>
            <person name="Bloem J."/>
            <person name="Labutti K."/>
            <person name="Salamov A."/>
            <person name="Andreopoulos B."/>
            <person name="Baker S.E."/>
            <person name="Barry K."/>
            <person name="Bills G."/>
            <person name="Bluhm B.H."/>
            <person name="Cannon C."/>
            <person name="Castanera R."/>
            <person name="Culley D.E."/>
            <person name="Daum C."/>
            <person name="Ezra D."/>
            <person name="Gonzalez J.B."/>
            <person name="Henrissat B."/>
            <person name="Kuo A."/>
            <person name="Liang C."/>
            <person name="Lipzen A."/>
            <person name="Lutzoni F."/>
            <person name="Magnuson J."/>
            <person name="Mondo S."/>
            <person name="Nolan M."/>
            <person name="Ohm R."/>
            <person name="Pangilinan J."/>
            <person name="Park H.-J."/>
            <person name="Ramirez L."/>
            <person name="Alfaro M."/>
            <person name="Sun H."/>
            <person name="Tritt A."/>
            <person name="Yoshinaga Y."/>
            <person name="Zwiers L.-H."/>
            <person name="Turgeon B.G."/>
            <person name="Goodwin S.B."/>
            <person name="Spatafora J.W."/>
            <person name="Crous P.W."/>
            <person name="Grigoriev I.V."/>
        </authorList>
    </citation>
    <scope>NUCLEOTIDE SEQUENCE</scope>
    <source>
        <strain evidence="3">P77</strain>
    </source>
</reference>
<dbReference type="Gene3D" id="1.10.287.110">
    <property type="entry name" value="DnaJ domain"/>
    <property type="match status" value="1"/>
</dbReference>